<dbReference type="SUPFAM" id="SSF53254">
    <property type="entry name" value="Phosphoglycerate mutase-like"/>
    <property type="match status" value="1"/>
</dbReference>
<organism evidence="2 3">
    <name type="scientific">Brevibacillus brevis</name>
    <name type="common">Bacillus brevis</name>
    <dbReference type="NCBI Taxonomy" id="1393"/>
    <lineage>
        <taxon>Bacteria</taxon>
        <taxon>Bacillati</taxon>
        <taxon>Bacillota</taxon>
        <taxon>Bacilli</taxon>
        <taxon>Bacillales</taxon>
        <taxon>Paenibacillaceae</taxon>
        <taxon>Brevibacillus</taxon>
    </lineage>
</organism>
<gene>
    <name evidence="2" type="ORF">FPS98_17605</name>
</gene>
<dbReference type="CDD" id="cd07067">
    <property type="entry name" value="HP_PGM_like"/>
    <property type="match status" value="1"/>
</dbReference>
<dbReference type="GO" id="GO:0016791">
    <property type="term" value="F:phosphatase activity"/>
    <property type="evidence" value="ECO:0007669"/>
    <property type="project" value="TreeGrafter"/>
</dbReference>
<dbReference type="Proteomes" id="UP000317713">
    <property type="component" value="Chromosome"/>
</dbReference>
<name>A0A517I9W6_BREBE</name>
<proteinExistence type="predicted"/>
<dbReference type="RefSeq" id="WP_144617291.1">
    <property type="nucleotide sequence ID" value="NZ_CP042161.1"/>
</dbReference>
<dbReference type="Gene3D" id="3.40.50.1240">
    <property type="entry name" value="Phosphoglycerate mutase-like"/>
    <property type="match status" value="1"/>
</dbReference>
<evidence type="ECO:0000313" key="2">
    <source>
        <dbReference type="EMBL" id="QDS35678.1"/>
    </source>
</evidence>
<dbReference type="InterPro" id="IPR013078">
    <property type="entry name" value="His_Pase_superF_clade-1"/>
</dbReference>
<accession>A0A517I9W6</accession>
<protein>
    <submittedName>
        <fullName evidence="2">Histidine phosphatase family protein</fullName>
    </submittedName>
</protein>
<evidence type="ECO:0000313" key="3">
    <source>
        <dbReference type="Proteomes" id="UP000317713"/>
    </source>
</evidence>
<evidence type="ECO:0000256" key="1">
    <source>
        <dbReference type="PIRSR" id="PIRSR613078-2"/>
    </source>
</evidence>
<dbReference type="Pfam" id="PF00300">
    <property type="entry name" value="His_Phos_1"/>
    <property type="match status" value="1"/>
</dbReference>
<dbReference type="InterPro" id="IPR050275">
    <property type="entry name" value="PGM_Phosphatase"/>
</dbReference>
<feature type="binding site" evidence="1">
    <location>
        <begin position="7"/>
        <end position="14"/>
    </location>
    <ligand>
        <name>substrate</name>
    </ligand>
</feature>
<dbReference type="PANTHER" id="PTHR48100">
    <property type="entry name" value="BROAD-SPECIFICITY PHOSPHATASE YOR283W-RELATED"/>
    <property type="match status" value="1"/>
</dbReference>
<dbReference type="SMART" id="SM00855">
    <property type="entry name" value="PGAM"/>
    <property type="match status" value="1"/>
</dbReference>
<dbReference type="PANTHER" id="PTHR48100:SF1">
    <property type="entry name" value="HISTIDINE PHOSPHATASE FAMILY PROTEIN-RELATED"/>
    <property type="match status" value="1"/>
</dbReference>
<feature type="binding site" evidence="1">
    <location>
        <position position="59"/>
    </location>
    <ligand>
        <name>substrate</name>
    </ligand>
</feature>
<dbReference type="AlphaFoldDB" id="A0A517I9W6"/>
<dbReference type="EMBL" id="CP042161">
    <property type="protein sequence ID" value="QDS35678.1"/>
    <property type="molecule type" value="Genomic_DNA"/>
</dbReference>
<reference evidence="2 3" key="1">
    <citation type="submission" date="2019-07" db="EMBL/GenBank/DDBJ databases">
        <title>Characterization of Brevibacillus brevis HK544, as a potential biocontrol agent.</title>
        <authorList>
            <person name="Kim H."/>
        </authorList>
    </citation>
    <scope>NUCLEOTIDE SEQUENCE [LARGE SCALE GENOMIC DNA]</scope>
    <source>
        <strain evidence="2 3">HK544</strain>
    </source>
</reference>
<dbReference type="GO" id="GO:0005737">
    <property type="term" value="C:cytoplasm"/>
    <property type="evidence" value="ECO:0007669"/>
    <property type="project" value="TreeGrafter"/>
</dbReference>
<sequence>MKLVWIRHGETDSNREHRYLGHSDVPLNEHGYLHVSELAKELPVLIGRPAVIYSSDLLRCIQTAELLAAAWGLSVIPEPALRELSFGEWELMTYDELMQTDPVRATGWYDDPFRNRPPQGESLEELGMRVDRWLRSLLERASKEEEASDTVVIVTHGGVIRWFQAAWFENNPDRYWQVDGVKHGEALVAECLDVEGQSWMRQPLKSKRGTS</sequence>
<dbReference type="InterPro" id="IPR029033">
    <property type="entry name" value="His_PPase_superfam"/>
</dbReference>